<dbReference type="AlphaFoldDB" id="A0A0D2L302"/>
<reference evidence="2" key="1">
    <citation type="submission" date="2014-04" db="EMBL/GenBank/DDBJ databases">
        <title>Evolutionary Origins and Diversification of the Mycorrhizal Mutualists.</title>
        <authorList>
            <consortium name="DOE Joint Genome Institute"/>
            <consortium name="Mycorrhizal Genomics Consortium"/>
            <person name="Kohler A."/>
            <person name="Kuo A."/>
            <person name="Nagy L.G."/>
            <person name="Floudas D."/>
            <person name="Copeland A."/>
            <person name="Barry K.W."/>
            <person name="Cichocki N."/>
            <person name="Veneault-Fourrey C."/>
            <person name="LaButti K."/>
            <person name="Lindquist E.A."/>
            <person name="Lipzen A."/>
            <person name="Lundell T."/>
            <person name="Morin E."/>
            <person name="Murat C."/>
            <person name="Riley R."/>
            <person name="Ohm R."/>
            <person name="Sun H."/>
            <person name="Tunlid A."/>
            <person name="Henrissat B."/>
            <person name="Grigoriev I.V."/>
            <person name="Hibbett D.S."/>
            <person name="Martin F."/>
        </authorList>
    </citation>
    <scope>NUCLEOTIDE SEQUENCE [LARGE SCALE GENOMIC DNA]</scope>
    <source>
        <strain evidence="2">FD-334 SS-4</strain>
    </source>
</reference>
<evidence type="ECO:0000313" key="1">
    <source>
        <dbReference type="EMBL" id="KJA21132.1"/>
    </source>
</evidence>
<keyword evidence="2" id="KW-1185">Reference proteome</keyword>
<sequence>MAFLLRHSLATTAAAEAHYSPRESQMAALQGLFSPTSCSCPVATHFHRLRTASLWQAHPSDCHLIRHHRQPLSPLLRIPRPLRSRLPLCSGPSLDGLPAFFLTRPSPMPVLRRRSQTGLCAGWPISVHCSFISHPVQLLCQITLSLASCAQL</sequence>
<accession>A0A0D2L302</accession>
<protein>
    <submittedName>
        <fullName evidence="1">Uncharacterized protein</fullName>
    </submittedName>
</protein>
<evidence type="ECO:0000313" key="2">
    <source>
        <dbReference type="Proteomes" id="UP000054270"/>
    </source>
</evidence>
<dbReference type="EMBL" id="KN817561">
    <property type="protein sequence ID" value="KJA21132.1"/>
    <property type="molecule type" value="Genomic_DNA"/>
</dbReference>
<dbReference type="Proteomes" id="UP000054270">
    <property type="component" value="Unassembled WGS sequence"/>
</dbReference>
<gene>
    <name evidence="1" type="ORF">HYPSUDRAFT_88335</name>
</gene>
<proteinExistence type="predicted"/>
<name>A0A0D2L302_HYPSF</name>
<organism evidence="1 2">
    <name type="scientific">Hypholoma sublateritium (strain FD-334 SS-4)</name>
    <dbReference type="NCBI Taxonomy" id="945553"/>
    <lineage>
        <taxon>Eukaryota</taxon>
        <taxon>Fungi</taxon>
        <taxon>Dikarya</taxon>
        <taxon>Basidiomycota</taxon>
        <taxon>Agaricomycotina</taxon>
        <taxon>Agaricomycetes</taxon>
        <taxon>Agaricomycetidae</taxon>
        <taxon>Agaricales</taxon>
        <taxon>Agaricineae</taxon>
        <taxon>Strophariaceae</taxon>
        <taxon>Hypholoma</taxon>
    </lineage>
</organism>